<keyword evidence="2" id="KW-1185">Reference proteome</keyword>
<proteinExistence type="predicted"/>
<organism evidence="1 2">
    <name type="scientific">Microtetraspora glauca</name>
    <dbReference type="NCBI Taxonomy" id="1996"/>
    <lineage>
        <taxon>Bacteria</taxon>
        <taxon>Bacillati</taxon>
        <taxon>Actinomycetota</taxon>
        <taxon>Actinomycetes</taxon>
        <taxon>Streptosporangiales</taxon>
        <taxon>Streptosporangiaceae</taxon>
        <taxon>Microtetraspora</taxon>
    </lineage>
</organism>
<dbReference type="Proteomes" id="UP001551675">
    <property type="component" value="Unassembled WGS sequence"/>
</dbReference>
<gene>
    <name evidence="1" type="ORF">AB0I59_38765</name>
</gene>
<comment type="caution">
    <text evidence="1">The sequence shown here is derived from an EMBL/GenBank/DDBJ whole genome shotgun (WGS) entry which is preliminary data.</text>
</comment>
<protein>
    <submittedName>
        <fullName evidence="1">Uncharacterized protein</fullName>
    </submittedName>
</protein>
<evidence type="ECO:0000313" key="1">
    <source>
        <dbReference type="EMBL" id="MEV0974571.1"/>
    </source>
</evidence>
<evidence type="ECO:0000313" key="2">
    <source>
        <dbReference type="Proteomes" id="UP001551675"/>
    </source>
</evidence>
<sequence>MAKRTVDDCDRRMARYRSTLYAGDDPQEIGKWMAETRAERLKAEGQLRAIDHKRETTEREIMELIPRLSEMTDVLKEADPADRSDL</sequence>
<name>A0ABV3GSF8_MICGL</name>
<dbReference type="RefSeq" id="WP_358141350.1">
    <property type="nucleotide sequence ID" value="NZ_JBFALK010000032.1"/>
</dbReference>
<dbReference type="EMBL" id="JBFALK010000032">
    <property type="protein sequence ID" value="MEV0974571.1"/>
    <property type="molecule type" value="Genomic_DNA"/>
</dbReference>
<accession>A0ABV3GSF8</accession>
<reference evidence="1 2" key="1">
    <citation type="submission" date="2024-06" db="EMBL/GenBank/DDBJ databases">
        <title>The Natural Products Discovery Center: Release of the First 8490 Sequenced Strains for Exploring Actinobacteria Biosynthetic Diversity.</title>
        <authorList>
            <person name="Kalkreuter E."/>
            <person name="Kautsar S.A."/>
            <person name="Yang D."/>
            <person name="Bader C.D."/>
            <person name="Teijaro C.N."/>
            <person name="Fluegel L."/>
            <person name="Davis C.M."/>
            <person name="Simpson J.R."/>
            <person name="Lauterbach L."/>
            <person name="Steele A.D."/>
            <person name="Gui C."/>
            <person name="Meng S."/>
            <person name="Li G."/>
            <person name="Viehrig K."/>
            <person name="Ye F."/>
            <person name="Su P."/>
            <person name="Kiefer A.F."/>
            <person name="Nichols A."/>
            <person name="Cepeda A.J."/>
            <person name="Yan W."/>
            <person name="Fan B."/>
            <person name="Jiang Y."/>
            <person name="Adhikari A."/>
            <person name="Zheng C.-J."/>
            <person name="Schuster L."/>
            <person name="Cowan T.M."/>
            <person name="Smanski M.J."/>
            <person name="Chevrette M.G."/>
            <person name="De Carvalho L.P.S."/>
            <person name="Shen B."/>
        </authorList>
    </citation>
    <scope>NUCLEOTIDE SEQUENCE [LARGE SCALE GENOMIC DNA]</scope>
    <source>
        <strain evidence="1 2">NPDC050100</strain>
    </source>
</reference>